<proteinExistence type="predicted"/>
<protein>
    <submittedName>
        <fullName evidence="3">Uncharacterized protein</fullName>
    </submittedName>
</protein>
<accession>A0A8K0DUH8</accession>
<feature type="domain" description="F-box" evidence="1">
    <location>
        <begin position="20"/>
        <end position="60"/>
    </location>
</feature>
<dbReference type="SUPFAM" id="SSF81383">
    <property type="entry name" value="F-box domain"/>
    <property type="match status" value="1"/>
</dbReference>
<organism evidence="3 4">
    <name type="scientific">Rhamnella rubrinervis</name>
    <dbReference type="NCBI Taxonomy" id="2594499"/>
    <lineage>
        <taxon>Eukaryota</taxon>
        <taxon>Viridiplantae</taxon>
        <taxon>Streptophyta</taxon>
        <taxon>Embryophyta</taxon>
        <taxon>Tracheophyta</taxon>
        <taxon>Spermatophyta</taxon>
        <taxon>Magnoliopsida</taxon>
        <taxon>eudicotyledons</taxon>
        <taxon>Gunneridae</taxon>
        <taxon>Pentapetalae</taxon>
        <taxon>rosids</taxon>
        <taxon>fabids</taxon>
        <taxon>Rosales</taxon>
        <taxon>Rhamnaceae</taxon>
        <taxon>rhamnoid group</taxon>
        <taxon>Rhamneae</taxon>
        <taxon>Rhamnella</taxon>
    </lineage>
</organism>
<dbReference type="CDD" id="cd09917">
    <property type="entry name" value="F-box_SF"/>
    <property type="match status" value="1"/>
</dbReference>
<evidence type="ECO:0000259" key="1">
    <source>
        <dbReference type="SMART" id="SM00256"/>
    </source>
</evidence>
<comment type="caution">
    <text evidence="3">The sequence shown here is derived from an EMBL/GenBank/DDBJ whole genome shotgun (WGS) entry which is preliminary data.</text>
</comment>
<evidence type="ECO:0000313" key="3">
    <source>
        <dbReference type="EMBL" id="KAF3436911.1"/>
    </source>
</evidence>
<dbReference type="PANTHER" id="PTHR14939:SF5">
    <property type="entry name" value="F-BOX ONLY PROTEIN 22"/>
    <property type="match status" value="1"/>
</dbReference>
<dbReference type="Gene3D" id="1.20.1280.50">
    <property type="match status" value="1"/>
</dbReference>
<dbReference type="GO" id="GO:0032436">
    <property type="term" value="P:positive regulation of proteasomal ubiquitin-dependent protein catabolic process"/>
    <property type="evidence" value="ECO:0007669"/>
    <property type="project" value="TreeGrafter"/>
</dbReference>
<name>A0A8K0DUH8_9ROSA</name>
<dbReference type="Proteomes" id="UP000796880">
    <property type="component" value="Unassembled WGS sequence"/>
</dbReference>
<gene>
    <name evidence="3" type="ORF">FNV43_RR19664</name>
</gene>
<reference evidence="3" key="1">
    <citation type="submission" date="2020-03" db="EMBL/GenBank/DDBJ databases">
        <title>A high-quality chromosome-level genome assembly of a woody plant with both climbing and erect habits, Rhamnella rubrinervis.</title>
        <authorList>
            <person name="Lu Z."/>
            <person name="Yang Y."/>
            <person name="Zhu X."/>
            <person name="Sun Y."/>
        </authorList>
    </citation>
    <scope>NUCLEOTIDE SEQUENCE</scope>
    <source>
        <strain evidence="3">BYM</strain>
        <tissue evidence="3">Leaf</tissue>
    </source>
</reference>
<dbReference type="Pfam" id="PF00646">
    <property type="entry name" value="F-box"/>
    <property type="match status" value="1"/>
</dbReference>
<keyword evidence="4" id="KW-1185">Reference proteome</keyword>
<sequence length="549" mass="60202">MKKMKNTNTKLPQTTAFGLINDDLLLNIVSRLPAVSFASAACVNKSWNRICNWVLSRPKLATALSLNPSPQVAMEEVLGKVLAEPIRPHFVIANVSCGFRLADVLKLMSEKFGSNTPIIVSYASGIIGKEACTNDFKEVKLMLSHCYDMNCDSDEDGPLEDANNGIVLTVGFIPGIKIDAIPLLRTTKELQDAEKFVMDIRDFTSSVSDSTTPVGLILFGEGRFNMKPILNLLDYAMPVETFIVGDERARFLYRGANDYGNICGNKTYFTCAVALVFATDKDKPCGIGNVQFHVSLSNGLSKIGPKYKAASVRVSRPDNTTWLTARADGHQEILDGRRILDDINQKLANRVDAPDLYIGVTTRRSYSIGSEKSGPLASLAFHGVVDGDEEYLYADSVGIKTGDYFQFYHSDPAAALSTCSDVSMELKSLKLDANPKKFHHRSDFAVNGVRKEVFGGFIFGCYGRGESFFKRAGVDGSPFLENFPEVPLAGIFCGGEIGRSRSSMTRECRKESESDAGSCCLHVYSTIYLVMSYTLSSLESRDTVSLKES</sequence>
<dbReference type="InterPro" id="IPR001810">
    <property type="entry name" value="F-box_dom"/>
</dbReference>
<evidence type="ECO:0000313" key="4">
    <source>
        <dbReference type="Proteomes" id="UP000796880"/>
    </source>
</evidence>
<dbReference type="SMART" id="SM00256">
    <property type="entry name" value="FBOX"/>
    <property type="match status" value="1"/>
</dbReference>
<dbReference type="OrthoDB" id="509497at2759"/>
<dbReference type="InterPro" id="IPR019494">
    <property type="entry name" value="FIST_C"/>
</dbReference>
<dbReference type="InterPro" id="IPR036047">
    <property type="entry name" value="F-box-like_dom_sf"/>
</dbReference>
<dbReference type="PANTHER" id="PTHR14939">
    <property type="entry name" value="F-BOX ONLY PROTEIN 22"/>
    <property type="match status" value="1"/>
</dbReference>
<feature type="domain" description="FIST C-domain" evidence="2">
    <location>
        <begin position="339"/>
        <end position="500"/>
    </location>
</feature>
<dbReference type="GO" id="GO:0000209">
    <property type="term" value="P:protein polyubiquitination"/>
    <property type="evidence" value="ECO:0007669"/>
    <property type="project" value="TreeGrafter"/>
</dbReference>
<evidence type="ECO:0000259" key="2">
    <source>
        <dbReference type="SMART" id="SM01204"/>
    </source>
</evidence>
<dbReference type="SMART" id="SM01204">
    <property type="entry name" value="FIST_C"/>
    <property type="match status" value="1"/>
</dbReference>
<dbReference type="AlphaFoldDB" id="A0A8K0DUH8"/>
<dbReference type="EMBL" id="VOIH02000009">
    <property type="protein sequence ID" value="KAF3436911.1"/>
    <property type="molecule type" value="Genomic_DNA"/>
</dbReference>